<comment type="caution">
    <text evidence="2">The sequence shown here is derived from an EMBL/GenBank/DDBJ whole genome shotgun (WGS) entry which is preliminary data.</text>
</comment>
<dbReference type="Proteomes" id="UP000068382">
    <property type="component" value="Unassembled WGS sequence"/>
</dbReference>
<dbReference type="PATRIC" id="fig|1768241.3.peg.755"/>
<accession>A0A132C1D3</accession>
<dbReference type="EMBL" id="LPUY01000017">
    <property type="protein sequence ID" value="KUP94414.1"/>
    <property type="molecule type" value="Genomic_DNA"/>
</dbReference>
<organism evidence="2 3">
    <name type="scientific">Tritonibacter horizontis</name>
    <dbReference type="NCBI Taxonomy" id="1768241"/>
    <lineage>
        <taxon>Bacteria</taxon>
        <taxon>Pseudomonadati</taxon>
        <taxon>Pseudomonadota</taxon>
        <taxon>Alphaproteobacteria</taxon>
        <taxon>Rhodobacterales</taxon>
        <taxon>Paracoccaceae</taxon>
        <taxon>Tritonibacter</taxon>
    </lineage>
</organism>
<reference evidence="2 3" key="1">
    <citation type="submission" date="2015-12" db="EMBL/GenBank/DDBJ databases">
        <title>Genome sequence of the marine Rhodobacteraceae strain O3.65, Candidatus Tritonibacter horizontis.</title>
        <authorList>
            <person name="Poehlein A."/>
            <person name="Giebel H.A."/>
            <person name="Voget S."/>
            <person name="Brinkhoff T."/>
        </authorList>
    </citation>
    <scope>NUCLEOTIDE SEQUENCE [LARGE SCALE GENOMIC DNA]</scope>
    <source>
        <strain evidence="2 3">O3.65</strain>
    </source>
</reference>
<evidence type="ECO:0000259" key="1">
    <source>
        <dbReference type="Pfam" id="PF05050"/>
    </source>
</evidence>
<keyword evidence="2" id="KW-0808">Transferase</keyword>
<evidence type="ECO:0000313" key="2">
    <source>
        <dbReference type="EMBL" id="KUP94414.1"/>
    </source>
</evidence>
<name>A0A132C1D3_9RHOB</name>
<dbReference type="NCBIfam" id="TIGR01444">
    <property type="entry name" value="fkbM_fam"/>
    <property type="match status" value="1"/>
</dbReference>
<dbReference type="RefSeq" id="WP_068240510.1">
    <property type="nucleotide sequence ID" value="NZ_LPUY01000017.1"/>
</dbReference>
<dbReference type="Gene3D" id="3.40.50.150">
    <property type="entry name" value="Vaccinia Virus protein VP39"/>
    <property type="match status" value="1"/>
</dbReference>
<gene>
    <name evidence="2" type="ORF">TRIHO_07330</name>
</gene>
<proteinExistence type="predicted"/>
<dbReference type="Pfam" id="PF05050">
    <property type="entry name" value="Methyltransf_21"/>
    <property type="match status" value="1"/>
</dbReference>
<dbReference type="GO" id="GO:0008168">
    <property type="term" value="F:methyltransferase activity"/>
    <property type="evidence" value="ECO:0007669"/>
    <property type="project" value="UniProtKB-KW"/>
</dbReference>
<dbReference type="AlphaFoldDB" id="A0A132C1D3"/>
<sequence>MSDQANETVETPVVTQEVAANCLGVKVPRSRFLSEKRIERINAARYERHEIKGALHVVRPEDRVLEAGAGLGIVGAVIASKAGAQKVLSFEANPELIPVIRALHEMNDLGDRIELRNQVLFAGKDRPTTMTFHLHNSYLGSSLLNDGNRSARAVEVETVDVAEVIAAFQPTVLVMDIEGGELALLEAMDLAPFRAVVIEFHPDAYEVAGMRRCKTILREAGFKKVEEVSSRSVWTCLRPAETEPSEPSEPSA</sequence>
<protein>
    <submittedName>
        <fullName evidence="2">Methyltransferase domain protein</fullName>
    </submittedName>
</protein>
<dbReference type="InterPro" id="IPR006342">
    <property type="entry name" value="FkbM_mtfrase"/>
</dbReference>
<dbReference type="GO" id="GO:0032259">
    <property type="term" value="P:methylation"/>
    <property type="evidence" value="ECO:0007669"/>
    <property type="project" value="UniProtKB-KW"/>
</dbReference>
<dbReference type="CDD" id="cd02440">
    <property type="entry name" value="AdoMet_MTases"/>
    <property type="match status" value="1"/>
</dbReference>
<dbReference type="OrthoDB" id="456767at2"/>
<feature type="domain" description="Methyltransferase FkbM" evidence="1">
    <location>
        <begin position="79"/>
        <end position="223"/>
    </location>
</feature>
<evidence type="ECO:0000313" key="3">
    <source>
        <dbReference type="Proteomes" id="UP000068382"/>
    </source>
</evidence>
<dbReference type="SUPFAM" id="SSF53335">
    <property type="entry name" value="S-adenosyl-L-methionine-dependent methyltransferases"/>
    <property type="match status" value="1"/>
</dbReference>
<dbReference type="InterPro" id="IPR029063">
    <property type="entry name" value="SAM-dependent_MTases_sf"/>
</dbReference>
<keyword evidence="2" id="KW-0489">Methyltransferase</keyword>
<keyword evidence="3" id="KW-1185">Reference proteome</keyword>